<keyword evidence="1" id="KW-0472">Membrane</keyword>
<keyword evidence="1" id="KW-0812">Transmembrane</keyword>
<dbReference type="OrthoDB" id="2633389at2759"/>
<dbReference type="EMBL" id="JABBWM010000009">
    <property type="protein sequence ID" value="KAG2114602.1"/>
    <property type="molecule type" value="Genomic_DNA"/>
</dbReference>
<keyword evidence="1" id="KW-1133">Transmembrane helix</keyword>
<evidence type="ECO:0000313" key="3">
    <source>
        <dbReference type="Proteomes" id="UP000823399"/>
    </source>
</evidence>
<feature type="transmembrane region" description="Helical" evidence="1">
    <location>
        <begin position="12"/>
        <end position="34"/>
    </location>
</feature>
<comment type="caution">
    <text evidence="2">The sequence shown here is derived from an EMBL/GenBank/DDBJ whole genome shotgun (WGS) entry which is preliminary data.</text>
</comment>
<protein>
    <submittedName>
        <fullName evidence="2">Uncharacterized protein</fullName>
    </submittedName>
</protein>
<dbReference type="Proteomes" id="UP000823399">
    <property type="component" value="Unassembled WGS sequence"/>
</dbReference>
<name>A0A9P7FF05_9AGAM</name>
<evidence type="ECO:0000256" key="1">
    <source>
        <dbReference type="SAM" id="Phobius"/>
    </source>
</evidence>
<gene>
    <name evidence="2" type="ORF">F5147DRAFT_821860</name>
</gene>
<reference evidence="2" key="1">
    <citation type="journal article" date="2020" name="New Phytol.">
        <title>Comparative genomics reveals dynamic genome evolution in host specialist ectomycorrhizal fungi.</title>
        <authorList>
            <person name="Lofgren L.A."/>
            <person name="Nguyen N.H."/>
            <person name="Vilgalys R."/>
            <person name="Ruytinx J."/>
            <person name="Liao H.L."/>
            <person name="Branco S."/>
            <person name="Kuo A."/>
            <person name="LaButti K."/>
            <person name="Lipzen A."/>
            <person name="Andreopoulos W."/>
            <person name="Pangilinan J."/>
            <person name="Riley R."/>
            <person name="Hundley H."/>
            <person name="Na H."/>
            <person name="Barry K."/>
            <person name="Grigoriev I.V."/>
            <person name="Stajich J.E."/>
            <person name="Kennedy P.G."/>
        </authorList>
    </citation>
    <scope>NUCLEOTIDE SEQUENCE</scope>
    <source>
        <strain evidence="2">FC423</strain>
    </source>
</reference>
<dbReference type="AlphaFoldDB" id="A0A9P7FF05"/>
<keyword evidence="3" id="KW-1185">Reference proteome</keyword>
<dbReference type="GeneID" id="64705978"/>
<accession>A0A9P7FF05</accession>
<proteinExistence type="predicted"/>
<dbReference type="RefSeq" id="XP_041296550.1">
    <property type="nucleotide sequence ID" value="XM_041443719.1"/>
</dbReference>
<feature type="transmembrane region" description="Helical" evidence="1">
    <location>
        <begin position="63"/>
        <end position="80"/>
    </location>
</feature>
<organism evidence="2 3">
    <name type="scientific">Suillus discolor</name>
    <dbReference type="NCBI Taxonomy" id="1912936"/>
    <lineage>
        <taxon>Eukaryota</taxon>
        <taxon>Fungi</taxon>
        <taxon>Dikarya</taxon>
        <taxon>Basidiomycota</taxon>
        <taxon>Agaricomycotina</taxon>
        <taxon>Agaricomycetes</taxon>
        <taxon>Agaricomycetidae</taxon>
        <taxon>Boletales</taxon>
        <taxon>Suillineae</taxon>
        <taxon>Suillaceae</taxon>
        <taxon>Suillus</taxon>
    </lineage>
</organism>
<feature type="transmembrane region" description="Helical" evidence="1">
    <location>
        <begin position="87"/>
        <end position="105"/>
    </location>
</feature>
<sequence>MDDPLDAAFVTGLCYLLAPVGWQPVITTVLILLFTSRNTVQPFLAVFPRHVAPALEKAIEHSILEYTAWLLSCAVIMYSIHLYWEKLIMVVSIFIFSVCIISQWASSCWHQSHSKTNVLVRDVFVTVGDRHPDLLSLDHPLSKLVVNTKAELAKAHSLLSDFAAASVNVHGLCLFGGSIQIVPYFLRLVRAIQCFVMKRTSRKSRGCRPFLVRYGLIDDWQTCGKMKDELNLQDITSMPSFFIPAVRYT</sequence>
<evidence type="ECO:0000313" key="2">
    <source>
        <dbReference type="EMBL" id="KAG2114602.1"/>
    </source>
</evidence>